<dbReference type="NCBIfam" id="TIGR01203">
    <property type="entry name" value="HGPRTase"/>
    <property type="match status" value="1"/>
</dbReference>
<evidence type="ECO:0000256" key="9">
    <source>
        <dbReference type="ARBA" id="ARBA00022723"/>
    </source>
</evidence>
<reference evidence="17 18" key="1">
    <citation type="journal article" date="2009" name="Stand. Genomic Sci.">
        <title>Complete genome sequence of Rhodothermus marinus type strain (R-10).</title>
        <authorList>
            <person name="Nolan M."/>
            <person name="Tindall B.J."/>
            <person name="Pomrenke H."/>
            <person name="Lapidus A."/>
            <person name="Copeland A."/>
            <person name="Glavina Del Rio T."/>
            <person name="Lucas S."/>
            <person name="Chen F."/>
            <person name="Tice H."/>
            <person name="Cheng J.F."/>
            <person name="Saunders E."/>
            <person name="Han C."/>
            <person name="Bruce D."/>
            <person name="Goodwin L."/>
            <person name="Chain P."/>
            <person name="Pitluck S."/>
            <person name="Ovchinikova G."/>
            <person name="Pati A."/>
            <person name="Ivanova N."/>
            <person name="Mavromatis K."/>
            <person name="Chen A."/>
            <person name="Palaniappan K."/>
            <person name="Land M."/>
            <person name="Hauser L."/>
            <person name="Chang Y.J."/>
            <person name="Jeffries C.D."/>
            <person name="Brettin T."/>
            <person name="Goker M."/>
            <person name="Bristow J."/>
            <person name="Eisen J.A."/>
            <person name="Markowitz V."/>
            <person name="Hugenholtz P."/>
            <person name="Kyrpides N.C."/>
            <person name="Klenk H.P."/>
            <person name="Detter J.C."/>
        </authorList>
    </citation>
    <scope>NUCLEOTIDE SEQUENCE [LARGE SCALE GENOMIC DNA]</scope>
    <source>
        <strain evidence="18">ATCC 43812 / DSM 4252 / R-10</strain>
    </source>
</reference>
<evidence type="ECO:0000256" key="13">
    <source>
        <dbReference type="ARBA" id="ARBA00048811"/>
    </source>
</evidence>
<dbReference type="Gene3D" id="3.40.50.2020">
    <property type="match status" value="1"/>
</dbReference>
<dbReference type="GO" id="GO:0006166">
    <property type="term" value="P:purine ribonucleoside salvage"/>
    <property type="evidence" value="ECO:0007669"/>
    <property type="project" value="UniProtKB-KW"/>
</dbReference>
<comment type="catalytic activity">
    <reaction evidence="13">
        <text>GMP + diphosphate = guanine + 5-phospho-alpha-D-ribose 1-diphosphate</text>
        <dbReference type="Rhea" id="RHEA:25424"/>
        <dbReference type="ChEBI" id="CHEBI:16235"/>
        <dbReference type="ChEBI" id="CHEBI:33019"/>
        <dbReference type="ChEBI" id="CHEBI:58017"/>
        <dbReference type="ChEBI" id="CHEBI:58115"/>
        <dbReference type="EC" id="2.4.2.8"/>
    </reaction>
    <physiologicalReaction direction="right-to-left" evidence="13">
        <dbReference type="Rhea" id="RHEA:25426"/>
    </physiologicalReaction>
</comment>
<dbReference type="GO" id="GO:0006178">
    <property type="term" value="P:guanine salvage"/>
    <property type="evidence" value="ECO:0007669"/>
    <property type="project" value="TreeGrafter"/>
</dbReference>
<evidence type="ECO:0000313" key="18">
    <source>
        <dbReference type="Proteomes" id="UP000002221"/>
    </source>
</evidence>
<protein>
    <recommendedName>
        <fullName evidence="5 15">Hypoxanthine phosphoribosyltransferase</fullName>
        <ecNumber evidence="5 15">2.4.2.8</ecNumber>
    </recommendedName>
</protein>
<dbReference type="Pfam" id="PF00156">
    <property type="entry name" value="Pribosyltran"/>
    <property type="match status" value="1"/>
</dbReference>
<dbReference type="PANTHER" id="PTHR43340">
    <property type="entry name" value="HYPOXANTHINE-GUANINE PHOSPHORIBOSYLTRANSFERASE"/>
    <property type="match status" value="1"/>
</dbReference>
<evidence type="ECO:0000256" key="8">
    <source>
        <dbReference type="ARBA" id="ARBA00022679"/>
    </source>
</evidence>
<evidence type="ECO:0000256" key="14">
    <source>
        <dbReference type="ARBA" id="ARBA00049402"/>
    </source>
</evidence>
<comment type="similarity">
    <text evidence="4 15">Belongs to the purine/pyrimidine phosphoribosyltransferase family.</text>
</comment>
<evidence type="ECO:0000256" key="7">
    <source>
        <dbReference type="ARBA" id="ARBA00022676"/>
    </source>
</evidence>
<proteinExistence type="inferred from homology"/>
<dbReference type="Proteomes" id="UP000002221">
    <property type="component" value="Chromosome"/>
</dbReference>
<evidence type="ECO:0000256" key="3">
    <source>
        <dbReference type="ARBA" id="ARBA00004669"/>
    </source>
</evidence>
<dbReference type="InterPro" id="IPR029057">
    <property type="entry name" value="PRTase-like"/>
</dbReference>
<organism evidence="17 18">
    <name type="scientific">Rhodothermus marinus (strain ATCC 43812 / DSM 4252 / R-10)</name>
    <name type="common">Rhodothermus obamensis</name>
    <dbReference type="NCBI Taxonomy" id="518766"/>
    <lineage>
        <taxon>Bacteria</taxon>
        <taxon>Pseudomonadati</taxon>
        <taxon>Rhodothermota</taxon>
        <taxon>Rhodothermia</taxon>
        <taxon>Rhodothermales</taxon>
        <taxon>Rhodothermaceae</taxon>
        <taxon>Rhodothermus</taxon>
    </lineage>
</organism>
<keyword evidence="7 15" id="KW-0328">Glycosyltransferase</keyword>
<dbReference type="GO" id="GO:0052657">
    <property type="term" value="F:guanine phosphoribosyltransferase activity"/>
    <property type="evidence" value="ECO:0007669"/>
    <property type="project" value="UniProtKB-ARBA"/>
</dbReference>
<sequence>MACTSTPVPCEIPEVVECRGERFRLFLDAATLQQRIAELGRQISQDYEGKRPILIGVLNGAFMFLADLMRYITIDCEVDFLKLSSYGAEKVSSGQVYELKKIDADIRGRHVLIVEDIVDTGLSMQFILERLKEYEPASVATVTLLHKVEATQVDVPLDYVGFRIPNKFVIGYGLDYGQLARNLASIYILDDNP</sequence>
<evidence type="ECO:0000256" key="15">
    <source>
        <dbReference type="RuleBase" id="RU364099"/>
    </source>
</evidence>
<dbReference type="GO" id="GO:0032264">
    <property type="term" value="P:IMP salvage"/>
    <property type="evidence" value="ECO:0007669"/>
    <property type="project" value="UniProtKB-UniPathway"/>
</dbReference>
<keyword evidence="9 15" id="KW-0479">Metal-binding</keyword>
<dbReference type="CDD" id="cd06223">
    <property type="entry name" value="PRTases_typeI"/>
    <property type="match status" value="1"/>
</dbReference>
<dbReference type="GO" id="GO:0000166">
    <property type="term" value="F:nucleotide binding"/>
    <property type="evidence" value="ECO:0007669"/>
    <property type="project" value="UniProtKB-KW"/>
</dbReference>
<dbReference type="eggNOG" id="COG0634">
    <property type="taxonomic scope" value="Bacteria"/>
</dbReference>
<dbReference type="InterPro" id="IPR050408">
    <property type="entry name" value="HGPRT"/>
</dbReference>
<dbReference type="STRING" id="518766.Rmar_0965"/>
<evidence type="ECO:0000259" key="16">
    <source>
        <dbReference type="Pfam" id="PF00156"/>
    </source>
</evidence>
<evidence type="ECO:0000256" key="11">
    <source>
        <dbReference type="ARBA" id="ARBA00022741"/>
    </source>
</evidence>
<feature type="domain" description="Phosphoribosyltransferase" evidence="16">
    <location>
        <begin position="32"/>
        <end position="176"/>
    </location>
</feature>
<dbReference type="GO" id="GO:0032263">
    <property type="term" value="P:GMP salvage"/>
    <property type="evidence" value="ECO:0007669"/>
    <property type="project" value="TreeGrafter"/>
</dbReference>
<dbReference type="FunFam" id="3.40.50.2020:FF:000006">
    <property type="entry name" value="Hypoxanthine phosphoribosyltransferase"/>
    <property type="match status" value="1"/>
</dbReference>
<comment type="catalytic activity">
    <reaction evidence="14">
        <text>IMP + diphosphate = hypoxanthine + 5-phospho-alpha-D-ribose 1-diphosphate</text>
        <dbReference type="Rhea" id="RHEA:17973"/>
        <dbReference type="ChEBI" id="CHEBI:17368"/>
        <dbReference type="ChEBI" id="CHEBI:33019"/>
        <dbReference type="ChEBI" id="CHEBI:58017"/>
        <dbReference type="ChEBI" id="CHEBI:58053"/>
        <dbReference type="EC" id="2.4.2.8"/>
    </reaction>
    <physiologicalReaction direction="right-to-left" evidence="14">
        <dbReference type="Rhea" id="RHEA:17975"/>
    </physiologicalReaction>
</comment>
<dbReference type="RefSeq" id="WP_012843471.1">
    <property type="nucleotide sequence ID" value="NC_013501.1"/>
</dbReference>
<keyword evidence="10 15" id="KW-0660">Purine salvage</keyword>
<evidence type="ECO:0000256" key="4">
    <source>
        <dbReference type="ARBA" id="ARBA00008391"/>
    </source>
</evidence>
<accession>D0MHA1</accession>
<keyword evidence="12 15" id="KW-0460">Magnesium</keyword>
<evidence type="ECO:0000256" key="1">
    <source>
        <dbReference type="ARBA" id="ARBA00001946"/>
    </source>
</evidence>
<dbReference type="GO" id="GO:0004422">
    <property type="term" value="F:hypoxanthine phosphoribosyltransferase activity"/>
    <property type="evidence" value="ECO:0007669"/>
    <property type="project" value="InterPro"/>
</dbReference>
<dbReference type="GO" id="GO:0005829">
    <property type="term" value="C:cytosol"/>
    <property type="evidence" value="ECO:0007669"/>
    <property type="project" value="TreeGrafter"/>
</dbReference>
<keyword evidence="8 15" id="KW-0808">Transferase</keyword>
<evidence type="ECO:0000256" key="10">
    <source>
        <dbReference type="ARBA" id="ARBA00022726"/>
    </source>
</evidence>
<keyword evidence="11 15" id="KW-0547">Nucleotide-binding</keyword>
<dbReference type="EMBL" id="CP001807">
    <property type="protein sequence ID" value="ACY47859.1"/>
    <property type="molecule type" value="Genomic_DNA"/>
</dbReference>
<comment type="cofactor">
    <cofactor evidence="1 15">
        <name>Mg(2+)</name>
        <dbReference type="ChEBI" id="CHEBI:18420"/>
    </cofactor>
</comment>
<dbReference type="UniPathway" id="UPA00591">
    <property type="reaction ID" value="UER00648"/>
</dbReference>
<dbReference type="PANTHER" id="PTHR43340:SF1">
    <property type="entry name" value="HYPOXANTHINE PHOSPHORIBOSYLTRANSFERASE"/>
    <property type="match status" value="1"/>
</dbReference>
<dbReference type="GO" id="GO:0046100">
    <property type="term" value="P:hypoxanthine metabolic process"/>
    <property type="evidence" value="ECO:0007669"/>
    <property type="project" value="TreeGrafter"/>
</dbReference>
<dbReference type="InterPro" id="IPR000836">
    <property type="entry name" value="PRTase_dom"/>
</dbReference>
<evidence type="ECO:0000256" key="5">
    <source>
        <dbReference type="ARBA" id="ARBA00011895"/>
    </source>
</evidence>
<dbReference type="AlphaFoldDB" id="D0MHA1"/>
<dbReference type="SUPFAM" id="SSF53271">
    <property type="entry name" value="PRTase-like"/>
    <property type="match status" value="1"/>
</dbReference>
<evidence type="ECO:0000313" key="17">
    <source>
        <dbReference type="EMBL" id="ACY47859.1"/>
    </source>
</evidence>
<dbReference type="OrthoDB" id="9802824at2"/>
<dbReference type="HOGENOM" id="CLU_073615_0_0_10"/>
<comment type="pathway">
    <text evidence="3 15">Purine metabolism; IMP biosynthesis via salvage pathway; IMP from hypoxanthine: step 1/1.</text>
</comment>
<keyword evidence="18" id="KW-1185">Reference proteome</keyword>
<dbReference type="KEGG" id="rmr:Rmar_0965"/>
<dbReference type="EC" id="2.4.2.8" evidence="5 15"/>
<dbReference type="GO" id="GO:0000287">
    <property type="term" value="F:magnesium ion binding"/>
    <property type="evidence" value="ECO:0007669"/>
    <property type="project" value="TreeGrafter"/>
</dbReference>
<name>D0MHA1_RHOM4</name>
<dbReference type="InterPro" id="IPR005904">
    <property type="entry name" value="Hxn_phspho_trans"/>
</dbReference>
<evidence type="ECO:0000256" key="2">
    <source>
        <dbReference type="ARBA" id="ARBA00004496"/>
    </source>
</evidence>
<keyword evidence="6 15" id="KW-0963">Cytoplasm</keyword>
<evidence type="ECO:0000256" key="6">
    <source>
        <dbReference type="ARBA" id="ARBA00022490"/>
    </source>
</evidence>
<gene>
    <name evidence="17" type="ordered locus">Rmar_0965</name>
</gene>
<evidence type="ECO:0000256" key="12">
    <source>
        <dbReference type="ARBA" id="ARBA00022842"/>
    </source>
</evidence>
<comment type="subcellular location">
    <subcellularLocation>
        <location evidence="2 15">Cytoplasm</location>
    </subcellularLocation>
</comment>